<dbReference type="KEGG" id="ocn:CUC15_04690"/>
<keyword evidence="2" id="KW-1185">Reference proteome</keyword>
<evidence type="ECO:0000313" key="1">
    <source>
        <dbReference type="EMBL" id="AXI08274.1"/>
    </source>
</evidence>
<gene>
    <name evidence="1" type="ORF">CUC15_04690</name>
</gene>
<evidence type="ECO:0000313" key="2">
    <source>
        <dbReference type="Proteomes" id="UP000253908"/>
    </source>
</evidence>
<accession>A0A345PE44</accession>
<reference evidence="2" key="1">
    <citation type="submission" date="2017-11" db="EMBL/GenBank/DDBJ databases">
        <authorList>
            <person name="Zhu W."/>
        </authorList>
    </citation>
    <scope>NUCLEOTIDE SEQUENCE [LARGE SCALE GENOMIC DNA]</scope>
    <source>
        <strain evidence="2">160</strain>
    </source>
</reference>
<proteinExistence type="predicted"/>
<name>A0A345PE44_9BACI</name>
<protein>
    <submittedName>
        <fullName evidence="1">Uncharacterized protein</fullName>
    </submittedName>
</protein>
<dbReference type="AlphaFoldDB" id="A0A345PE44"/>
<sequence length="75" mass="8947">MLIVEGGLGYYRSFFKMYLTERYILQDGQRLSYDIPFYSEQQGIFKDFSELLQIETIYLQMVLLLVSLNLKHVNL</sequence>
<dbReference type="EMBL" id="CP024848">
    <property type="protein sequence ID" value="AXI08274.1"/>
    <property type="molecule type" value="Genomic_DNA"/>
</dbReference>
<organism evidence="1 2">
    <name type="scientific">Oceanobacillus zhaokaii</name>
    <dbReference type="NCBI Taxonomy" id="2052660"/>
    <lineage>
        <taxon>Bacteria</taxon>
        <taxon>Bacillati</taxon>
        <taxon>Bacillota</taxon>
        <taxon>Bacilli</taxon>
        <taxon>Bacillales</taxon>
        <taxon>Bacillaceae</taxon>
        <taxon>Oceanobacillus</taxon>
    </lineage>
</organism>
<dbReference type="Proteomes" id="UP000253908">
    <property type="component" value="Chromosome"/>
</dbReference>
<dbReference type="OrthoDB" id="2617774at2"/>